<accession>A0A7M1RS55</accession>
<reference evidence="1 2" key="1">
    <citation type="submission" date="2020-07" db="EMBL/GenBank/DDBJ databases">
        <title>Taxonomic proposal: Crassvirales, a new order of highly abundant and diverse bacterial viruses.</title>
        <authorList>
            <person name="Shkoporov A.N."/>
            <person name="Stockdale S.R."/>
            <person name="Guerin E."/>
            <person name="Ross R.P."/>
            <person name="Hill C."/>
        </authorList>
    </citation>
    <scope>NUCLEOTIDE SEQUENCE [LARGE SCALE GENOMIC DNA]</scope>
</reference>
<dbReference type="GeneID" id="65131145"/>
<keyword evidence="2" id="KW-1185">Reference proteome</keyword>
<evidence type="ECO:0000313" key="1">
    <source>
        <dbReference type="EMBL" id="QOR57213.1"/>
    </source>
</evidence>
<proteinExistence type="predicted"/>
<name>A0A7M1RS55_9CAUD</name>
<sequence>MNYYFIRQRDQQYSNCLYLSKISKNYKLNNNYRSFTLPGQIEYTFSEDLYKQFKKEINTVK</sequence>
<protein>
    <submittedName>
        <fullName evidence="1">Uncharacterized protein</fullName>
    </submittedName>
</protein>
<organism evidence="1 2">
    <name type="scientific">uncultured phage cr6_1</name>
    <dbReference type="NCBI Taxonomy" id="2772085"/>
    <lineage>
        <taxon>Viruses</taxon>
        <taxon>Duplodnaviria</taxon>
        <taxon>Heunggongvirae</taxon>
        <taxon>Uroviricota</taxon>
        <taxon>Caudoviricetes</taxon>
        <taxon>Crassvirales</taxon>
        <taxon>Suoliviridae</taxon>
        <taxon>Bearivirinae</taxon>
        <taxon>Afonbuvirus</taxon>
        <taxon>Afonbuvirus faecalis</taxon>
    </lineage>
</organism>
<evidence type="ECO:0000313" key="2">
    <source>
        <dbReference type="Proteomes" id="UP000593734"/>
    </source>
</evidence>
<dbReference type="Proteomes" id="UP000593734">
    <property type="component" value="Segment"/>
</dbReference>
<dbReference type="KEGG" id="vg:65131145"/>
<dbReference type="EMBL" id="MT774401">
    <property type="protein sequence ID" value="QOR57213.1"/>
    <property type="molecule type" value="Genomic_DNA"/>
</dbReference>
<dbReference type="RefSeq" id="YP_010112665.1">
    <property type="nucleotide sequence ID" value="NC_055894.1"/>
</dbReference>